<dbReference type="PANTHER" id="PTHR30483">
    <property type="entry name" value="LEUCINE-SPECIFIC-BINDING PROTEIN"/>
    <property type="match status" value="1"/>
</dbReference>
<accession>A0A921NSP2</accession>
<evidence type="ECO:0000313" key="7">
    <source>
        <dbReference type="Proteomes" id="UP000698242"/>
    </source>
</evidence>
<keyword evidence="7" id="KW-1185">Reference proteome</keyword>
<evidence type="ECO:0000256" key="1">
    <source>
        <dbReference type="ARBA" id="ARBA00010062"/>
    </source>
</evidence>
<name>A0A921NSP2_9RHOB</name>
<proteinExistence type="inferred from homology"/>
<dbReference type="PANTHER" id="PTHR30483:SF6">
    <property type="entry name" value="PERIPLASMIC BINDING PROTEIN OF ABC TRANSPORTER FOR NATURAL AMINO ACIDS"/>
    <property type="match status" value="1"/>
</dbReference>
<dbReference type="AlphaFoldDB" id="A0A921NSP2"/>
<sequence length="402" mass="43350">MFSLGPQAARYGAAMLSAMLLTALPAGAMEVGAAVLRIDYPSLAPISRYELVPDDLGFAGATLANEDNQTTGAFLGIDFTAEYAAVPPEEASDALARLMEAGHDKIAVLARAPELLALSEQAGEGALLLNVSAAEDALRSEQCRANVVHVAPSRAMRADAVAQFAIWKKWPRWFLIHGSNPEDRALAAAFEAAAAKFGGKIVETREFEDTGGSRRTDTGHVLVQRQIPVFTQGAEEHDVVIAADASDVFAPYLPFHLWTPRPVLGAAGLRPVTFHGAHEAWGATQFQRRFEALSGRYVREEDYQTWLALRIIGEAAIRTNEAGAAALRDYMLGSAFELAAFKGQKVTFRSWNGQLRQPILLYDGRITASVSPQDGFLHQRSTLDTLGLDAGESKCTAFGPPK</sequence>
<dbReference type="InterPro" id="IPR028081">
    <property type="entry name" value="Leu-bd"/>
</dbReference>
<dbReference type="InterPro" id="IPR022478">
    <property type="entry name" value="ABC_transptr_sub-bd_PQQ"/>
</dbReference>
<gene>
    <name evidence="6" type="ORF">PMES_03101</name>
</gene>
<dbReference type="InterPro" id="IPR028082">
    <property type="entry name" value="Peripla_BP_I"/>
</dbReference>
<reference evidence="6" key="1">
    <citation type="submission" date="2013-03" db="EMBL/GenBank/DDBJ databases">
        <title>Genome Sequence of the Profundibacterium mesophilum strain KAUST100406-0324T from Red Sea, a novel genus in the family Rhodobacteraceae.</title>
        <authorList>
            <person name="Essack M."/>
            <person name="Alam I."/>
            <person name="Lafi F."/>
            <person name="Alawi W."/>
            <person name="Kamanu F."/>
            <person name="Al-Suwailem A."/>
            <person name="Lee O.O."/>
            <person name="Xu Y."/>
            <person name="Bajic V."/>
            <person name="Qian P.-Y."/>
            <person name="Archer J."/>
        </authorList>
    </citation>
    <scope>NUCLEOTIDE SEQUENCE</scope>
    <source>
        <strain evidence="6">KAUST100406-0324</strain>
    </source>
</reference>
<feature type="chain" id="PRO_5037725401" evidence="4">
    <location>
        <begin position="29"/>
        <end position="402"/>
    </location>
</feature>
<evidence type="ECO:0000256" key="2">
    <source>
        <dbReference type="ARBA" id="ARBA00022729"/>
    </source>
</evidence>
<comment type="similarity">
    <text evidence="1">Belongs to the leucine-binding protein family.</text>
</comment>
<dbReference type="NCBIfam" id="TIGR03863">
    <property type="entry name" value="PQQ_ABC_bind"/>
    <property type="match status" value="1"/>
</dbReference>
<protein>
    <submittedName>
        <fullName evidence="6">Periplasmic binding proteindomain containing protein</fullName>
    </submittedName>
</protein>
<dbReference type="EMBL" id="APKE01000036">
    <property type="protein sequence ID" value="KAF0674718.1"/>
    <property type="molecule type" value="Genomic_DNA"/>
</dbReference>
<comment type="caution">
    <text evidence="6">The sequence shown here is derived from an EMBL/GenBank/DDBJ whole genome shotgun (WGS) entry which is preliminary data.</text>
</comment>
<dbReference type="Proteomes" id="UP000698242">
    <property type="component" value="Unassembled WGS sequence"/>
</dbReference>
<organism evidence="6 7">
    <name type="scientific">Profundibacterium mesophilum KAUST100406-0324</name>
    <dbReference type="NCBI Taxonomy" id="1037889"/>
    <lineage>
        <taxon>Bacteria</taxon>
        <taxon>Pseudomonadati</taxon>
        <taxon>Pseudomonadota</taxon>
        <taxon>Alphaproteobacteria</taxon>
        <taxon>Rhodobacterales</taxon>
        <taxon>Roseobacteraceae</taxon>
        <taxon>Profundibacterium</taxon>
    </lineage>
</organism>
<dbReference type="SUPFAM" id="SSF53822">
    <property type="entry name" value="Periplasmic binding protein-like I"/>
    <property type="match status" value="1"/>
</dbReference>
<keyword evidence="3" id="KW-0813">Transport</keyword>
<feature type="signal peptide" evidence="4">
    <location>
        <begin position="1"/>
        <end position="28"/>
    </location>
</feature>
<keyword evidence="3" id="KW-0029">Amino-acid transport</keyword>
<keyword evidence="2 4" id="KW-0732">Signal</keyword>
<evidence type="ECO:0000259" key="5">
    <source>
        <dbReference type="Pfam" id="PF13458"/>
    </source>
</evidence>
<dbReference type="CDD" id="cd06268">
    <property type="entry name" value="PBP1_ABC_transporter_LIVBP-like"/>
    <property type="match status" value="1"/>
</dbReference>
<dbReference type="Pfam" id="PF13458">
    <property type="entry name" value="Peripla_BP_6"/>
    <property type="match status" value="1"/>
</dbReference>
<dbReference type="GO" id="GO:0006865">
    <property type="term" value="P:amino acid transport"/>
    <property type="evidence" value="ECO:0007669"/>
    <property type="project" value="UniProtKB-KW"/>
</dbReference>
<evidence type="ECO:0000256" key="3">
    <source>
        <dbReference type="ARBA" id="ARBA00022970"/>
    </source>
</evidence>
<evidence type="ECO:0000313" key="6">
    <source>
        <dbReference type="EMBL" id="KAF0674718.1"/>
    </source>
</evidence>
<evidence type="ECO:0000256" key="4">
    <source>
        <dbReference type="SAM" id="SignalP"/>
    </source>
</evidence>
<dbReference type="InterPro" id="IPR051010">
    <property type="entry name" value="BCAA_transport"/>
</dbReference>
<feature type="domain" description="Leucine-binding protein" evidence="5">
    <location>
        <begin position="85"/>
        <end position="208"/>
    </location>
</feature>
<dbReference type="Gene3D" id="3.40.50.2300">
    <property type="match status" value="2"/>
</dbReference>